<dbReference type="PANTHER" id="PTHR43022:SF1">
    <property type="entry name" value="PROTEIN SMF"/>
    <property type="match status" value="1"/>
</dbReference>
<dbReference type="Pfam" id="PF02481">
    <property type="entry name" value="DNA_processg_A"/>
    <property type="match status" value="1"/>
</dbReference>
<dbReference type="SUPFAM" id="SSF102405">
    <property type="entry name" value="MCP/YpsA-like"/>
    <property type="match status" value="1"/>
</dbReference>
<comment type="similarity">
    <text evidence="1">Belongs to the DprA/Smf family.</text>
</comment>
<protein>
    <submittedName>
        <fullName evidence="3">DNA processing protein</fullName>
    </submittedName>
</protein>
<evidence type="ECO:0000313" key="4">
    <source>
        <dbReference type="Proteomes" id="UP000198553"/>
    </source>
</evidence>
<evidence type="ECO:0000313" key="3">
    <source>
        <dbReference type="EMBL" id="SEM47598.1"/>
    </source>
</evidence>
<feature type="domain" description="Smf/DprA SLOG" evidence="2">
    <location>
        <begin position="74"/>
        <end position="283"/>
    </location>
</feature>
<dbReference type="AlphaFoldDB" id="A0A1H7YQL5"/>
<dbReference type="InterPro" id="IPR003488">
    <property type="entry name" value="DprA"/>
</dbReference>
<name>A0A1H7YQL5_9BACI</name>
<dbReference type="STRING" id="930146.SAMN05192533_10370"/>
<dbReference type="EMBL" id="FOBW01000003">
    <property type="protein sequence ID" value="SEM47598.1"/>
    <property type="molecule type" value="Genomic_DNA"/>
</dbReference>
<sequence>MDEFKKRLIHLIHASPLSWKTVYTLLKADPCLSSLYSPSFAQSSNDNVKISLAKLQKISIDALLDYYHSNDIHLISLFDEDYPMHLKAIHQPPWILFAKGDISLLGQPFPLAVVGSREATPYGKQAIEILFPELIKYKAVIISGLAKGIDAHAHKMAIKLGGRTIGVIAGGIHHLYPKENLELAKFMMKDHLVLSEYPPDTKPEKWQFPLRNRIIGGLAKGTLVIEAKKRSGSFITADFALNEGREVFAVPGSILTPSSVGTNELIQLGAKLVKEPKDIIEEIFSGL</sequence>
<dbReference type="RefSeq" id="WP_090741984.1">
    <property type="nucleotide sequence ID" value="NZ_FOBW01000003.1"/>
</dbReference>
<dbReference type="InterPro" id="IPR057666">
    <property type="entry name" value="DrpA_SLOG"/>
</dbReference>
<dbReference type="Proteomes" id="UP000198553">
    <property type="component" value="Unassembled WGS sequence"/>
</dbReference>
<proteinExistence type="inferred from homology"/>
<dbReference type="OrthoDB" id="9785707at2"/>
<dbReference type="Gene3D" id="3.40.50.450">
    <property type="match status" value="1"/>
</dbReference>
<dbReference type="PANTHER" id="PTHR43022">
    <property type="entry name" value="PROTEIN SMF"/>
    <property type="match status" value="1"/>
</dbReference>
<dbReference type="NCBIfam" id="TIGR00732">
    <property type="entry name" value="dprA"/>
    <property type="match status" value="1"/>
</dbReference>
<accession>A0A1H7YQL5</accession>
<keyword evidence="4" id="KW-1185">Reference proteome</keyword>
<dbReference type="GO" id="GO:0009294">
    <property type="term" value="P:DNA-mediated transformation"/>
    <property type="evidence" value="ECO:0007669"/>
    <property type="project" value="InterPro"/>
</dbReference>
<evidence type="ECO:0000256" key="1">
    <source>
        <dbReference type="ARBA" id="ARBA00006525"/>
    </source>
</evidence>
<organism evidence="3 4">
    <name type="scientific">Mesobacillus persicus</name>
    <dbReference type="NCBI Taxonomy" id="930146"/>
    <lineage>
        <taxon>Bacteria</taxon>
        <taxon>Bacillati</taxon>
        <taxon>Bacillota</taxon>
        <taxon>Bacilli</taxon>
        <taxon>Bacillales</taxon>
        <taxon>Bacillaceae</taxon>
        <taxon>Mesobacillus</taxon>
    </lineage>
</organism>
<reference evidence="4" key="1">
    <citation type="submission" date="2016-10" db="EMBL/GenBank/DDBJ databases">
        <authorList>
            <person name="Varghese N."/>
            <person name="Submissions S."/>
        </authorList>
    </citation>
    <scope>NUCLEOTIDE SEQUENCE [LARGE SCALE GENOMIC DNA]</scope>
    <source>
        <strain evidence="4">B48,IBRC-M 10115,DSM 25386,CECT 8001</strain>
    </source>
</reference>
<evidence type="ECO:0000259" key="2">
    <source>
        <dbReference type="Pfam" id="PF02481"/>
    </source>
</evidence>
<gene>
    <name evidence="3" type="ORF">SAMN05192533_10370</name>
</gene>